<feature type="domain" description="N-acetyltransferase" evidence="3">
    <location>
        <begin position="8"/>
        <end position="151"/>
    </location>
</feature>
<dbReference type="Pfam" id="PF13508">
    <property type="entry name" value="Acetyltransf_7"/>
    <property type="match status" value="1"/>
</dbReference>
<keyword evidence="5" id="KW-1185">Reference proteome</keyword>
<dbReference type="EC" id="2.3.1.-" evidence="4"/>
<dbReference type="SUPFAM" id="SSF55729">
    <property type="entry name" value="Acyl-CoA N-acyltransferases (Nat)"/>
    <property type="match status" value="1"/>
</dbReference>
<dbReference type="AlphaFoldDB" id="A0AAW9Q7D4"/>
<dbReference type="PANTHER" id="PTHR43800:SF1">
    <property type="entry name" value="PEPTIDYL-LYSINE N-ACETYLTRANSFERASE YJAB"/>
    <property type="match status" value="1"/>
</dbReference>
<comment type="caution">
    <text evidence="4">The sequence shown here is derived from an EMBL/GenBank/DDBJ whole genome shotgun (WGS) entry which is preliminary data.</text>
</comment>
<dbReference type="Gene3D" id="3.40.630.30">
    <property type="match status" value="1"/>
</dbReference>
<dbReference type="GO" id="GO:0016747">
    <property type="term" value="F:acyltransferase activity, transferring groups other than amino-acyl groups"/>
    <property type="evidence" value="ECO:0007669"/>
    <property type="project" value="InterPro"/>
</dbReference>
<gene>
    <name evidence="4" type="ORF">V4F39_01560</name>
</gene>
<reference evidence="4 5" key="1">
    <citation type="submission" date="2024-02" db="EMBL/GenBank/DDBJ databases">
        <title>Genome sequence of Aquincola sp. MAHUQ-54.</title>
        <authorList>
            <person name="Huq M.A."/>
        </authorList>
    </citation>
    <scope>NUCLEOTIDE SEQUENCE [LARGE SCALE GENOMIC DNA]</scope>
    <source>
        <strain evidence="4 5">MAHUQ-54</strain>
    </source>
</reference>
<proteinExistence type="predicted"/>
<dbReference type="CDD" id="cd04301">
    <property type="entry name" value="NAT_SF"/>
    <property type="match status" value="1"/>
</dbReference>
<keyword evidence="1 4" id="KW-0808">Transferase</keyword>
<sequence length="176" mass="19077">MDTPLCRHGITQTTIDDYPALLRVWEACIRPRHPRISQAESAMYRELITSAFLPSNVVRAYRSPAGQVLGFVAVEGRRIGMLFVAPAYQGQGVGAQLCRHAQDVLGATGADVHEDNEAALAFFRRMGLEEAGTADIGRDGGRCVLVQFRVPSAPWTRPGWPELPASRAAVVAAHAV</sequence>
<evidence type="ECO:0000313" key="4">
    <source>
        <dbReference type="EMBL" id="MEF7612577.1"/>
    </source>
</evidence>
<name>A0AAW9Q7D4_9BURK</name>
<keyword evidence="2 4" id="KW-0012">Acyltransferase</keyword>
<evidence type="ECO:0000256" key="2">
    <source>
        <dbReference type="ARBA" id="ARBA00023315"/>
    </source>
</evidence>
<evidence type="ECO:0000256" key="1">
    <source>
        <dbReference type="ARBA" id="ARBA00022679"/>
    </source>
</evidence>
<evidence type="ECO:0000313" key="5">
    <source>
        <dbReference type="Proteomes" id="UP001336250"/>
    </source>
</evidence>
<protein>
    <submittedName>
        <fullName evidence="4">GNAT family N-acetyltransferase</fullName>
        <ecNumber evidence="4">2.3.1.-</ecNumber>
    </submittedName>
</protein>
<organism evidence="4 5">
    <name type="scientific">Aquincola agrisoli</name>
    <dbReference type="NCBI Taxonomy" id="3119538"/>
    <lineage>
        <taxon>Bacteria</taxon>
        <taxon>Pseudomonadati</taxon>
        <taxon>Pseudomonadota</taxon>
        <taxon>Betaproteobacteria</taxon>
        <taxon>Burkholderiales</taxon>
        <taxon>Sphaerotilaceae</taxon>
        <taxon>Aquincola</taxon>
    </lineage>
</organism>
<dbReference type="InterPro" id="IPR000182">
    <property type="entry name" value="GNAT_dom"/>
</dbReference>
<dbReference type="PROSITE" id="PS51186">
    <property type="entry name" value="GNAT"/>
    <property type="match status" value="1"/>
</dbReference>
<accession>A0AAW9Q7D4</accession>
<dbReference type="PANTHER" id="PTHR43800">
    <property type="entry name" value="PEPTIDYL-LYSINE N-ACETYLTRANSFERASE YJAB"/>
    <property type="match status" value="1"/>
</dbReference>
<evidence type="ECO:0000259" key="3">
    <source>
        <dbReference type="PROSITE" id="PS51186"/>
    </source>
</evidence>
<dbReference type="InterPro" id="IPR016181">
    <property type="entry name" value="Acyl_CoA_acyltransferase"/>
</dbReference>
<dbReference type="RefSeq" id="WP_332287473.1">
    <property type="nucleotide sequence ID" value="NZ_JAZIBG010000008.1"/>
</dbReference>
<dbReference type="EMBL" id="JAZIBG010000008">
    <property type="protein sequence ID" value="MEF7612577.1"/>
    <property type="molecule type" value="Genomic_DNA"/>
</dbReference>
<dbReference type="Proteomes" id="UP001336250">
    <property type="component" value="Unassembled WGS sequence"/>
</dbReference>